<accession>A0A835A907</accession>
<feature type="signal peptide" evidence="7">
    <location>
        <begin position="1"/>
        <end position="16"/>
    </location>
</feature>
<feature type="domain" description="Disease resistance N-terminal" evidence="8">
    <location>
        <begin position="13"/>
        <end position="95"/>
    </location>
</feature>
<dbReference type="Pfam" id="PF18052">
    <property type="entry name" value="Rx_N"/>
    <property type="match status" value="1"/>
</dbReference>
<evidence type="ECO:0000256" key="2">
    <source>
        <dbReference type="ARBA" id="ARBA00022614"/>
    </source>
</evidence>
<comment type="caution">
    <text evidence="9">The sequence shown here is derived from an EMBL/GenBank/DDBJ whole genome shotgun (WGS) entry which is preliminary data.</text>
</comment>
<evidence type="ECO:0000313" key="10">
    <source>
        <dbReference type="Proteomes" id="UP000636709"/>
    </source>
</evidence>
<sequence length="173" mass="18422">MASALVSAAFSVLGKALAPLTDGLLKDWAVSVELGDNVWALELELKATKALLRGTLGKEINNPELEDLLVMLQDLGYDADDVLDEMDYFRIQDQLHGTFTAAEEHAKGWAYNLALHAKAVSKQIILKTKSGGGDGGGDGGGGGCDGEPEPMKTEDQKLPVPPLCSLPFRAFPK</sequence>
<dbReference type="EMBL" id="JACEFO010002585">
    <property type="protein sequence ID" value="KAF8655509.1"/>
    <property type="molecule type" value="Genomic_DNA"/>
</dbReference>
<keyword evidence="7" id="KW-0732">Signal</keyword>
<organism evidence="9 10">
    <name type="scientific">Digitaria exilis</name>
    <dbReference type="NCBI Taxonomy" id="1010633"/>
    <lineage>
        <taxon>Eukaryota</taxon>
        <taxon>Viridiplantae</taxon>
        <taxon>Streptophyta</taxon>
        <taxon>Embryophyta</taxon>
        <taxon>Tracheophyta</taxon>
        <taxon>Spermatophyta</taxon>
        <taxon>Magnoliopsida</taxon>
        <taxon>Liliopsida</taxon>
        <taxon>Poales</taxon>
        <taxon>Poaceae</taxon>
        <taxon>PACMAD clade</taxon>
        <taxon>Panicoideae</taxon>
        <taxon>Panicodae</taxon>
        <taxon>Paniceae</taxon>
        <taxon>Anthephorinae</taxon>
        <taxon>Digitaria</taxon>
    </lineage>
</organism>
<keyword evidence="3" id="KW-0677">Repeat</keyword>
<evidence type="ECO:0000256" key="1">
    <source>
        <dbReference type="ARBA" id="ARBA00008894"/>
    </source>
</evidence>
<dbReference type="GO" id="GO:0000166">
    <property type="term" value="F:nucleotide binding"/>
    <property type="evidence" value="ECO:0007669"/>
    <property type="project" value="UniProtKB-KW"/>
</dbReference>
<evidence type="ECO:0000256" key="5">
    <source>
        <dbReference type="ARBA" id="ARBA00022821"/>
    </source>
</evidence>
<dbReference type="GO" id="GO:0006952">
    <property type="term" value="P:defense response"/>
    <property type="evidence" value="ECO:0007669"/>
    <property type="project" value="UniProtKB-KW"/>
</dbReference>
<reference evidence="9" key="1">
    <citation type="submission" date="2020-07" db="EMBL/GenBank/DDBJ databases">
        <title>Genome sequence and genetic diversity analysis of an under-domesticated orphan crop, white fonio (Digitaria exilis).</title>
        <authorList>
            <person name="Bennetzen J.L."/>
            <person name="Chen S."/>
            <person name="Ma X."/>
            <person name="Wang X."/>
            <person name="Yssel A.E.J."/>
            <person name="Chaluvadi S.R."/>
            <person name="Johnson M."/>
            <person name="Gangashetty P."/>
            <person name="Hamidou F."/>
            <person name="Sanogo M.D."/>
            <person name="Zwaenepoel A."/>
            <person name="Wallace J."/>
            <person name="Van De Peer Y."/>
            <person name="Van Deynze A."/>
        </authorList>
    </citation>
    <scope>NUCLEOTIDE SEQUENCE</scope>
    <source>
        <tissue evidence="9">Leaves</tissue>
    </source>
</reference>
<evidence type="ECO:0000256" key="4">
    <source>
        <dbReference type="ARBA" id="ARBA00022741"/>
    </source>
</evidence>
<name>A0A835A907_9POAL</name>
<dbReference type="AlphaFoldDB" id="A0A835A907"/>
<keyword evidence="10" id="KW-1185">Reference proteome</keyword>
<dbReference type="OrthoDB" id="676834at2759"/>
<feature type="chain" id="PRO_5032883197" description="Disease resistance N-terminal domain-containing protein" evidence="7">
    <location>
        <begin position="17"/>
        <end position="173"/>
    </location>
</feature>
<keyword evidence="2" id="KW-0433">Leucine-rich repeat</keyword>
<dbReference type="Gene3D" id="1.20.5.4130">
    <property type="match status" value="1"/>
</dbReference>
<gene>
    <name evidence="9" type="ORF">HU200_061053</name>
</gene>
<dbReference type="Proteomes" id="UP000636709">
    <property type="component" value="Unassembled WGS sequence"/>
</dbReference>
<evidence type="ECO:0000259" key="8">
    <source>
        <dbReference type="Pfam" id="PF18052"/>
    </source>
</evidence>
<evidence type="ECO:0000256" key="6">
    <source>
        <dbReference type="SAM" id="MobiDB-lite"/>
    </source>
</evidence>
<protein>
    <recommendedName>
        <fullName evidence="8">Disease resistance N-terminal domain-containing protein</fullName>
    </recommendedName>
</protein>
<proteinExistence type="inferred from homology"/>
<evidence type="ECO:0000256" key="7">
    <source>
        <dbReference type="SAM" id="SignalP"/>
    </source>
</evidence>
<evidence type="ECO:0000256" key="3">
    <source>
        <dbReference type="ARBA" id="ARBA00022737"/>
    </source>
</evidence>
<keyword evidence="4" id="KW-0547">Nucleotide-binding</keyword>
<feature type="compositionally biased region" description="Gly residues" evidence="6">
    <location>
        <begin position="130"/>
        <end position="145"/>
    </location>
</feature>
<dbReference type="InterPro" id="IPR041118">
    <property type="entry name" value="Rx_N"/>
</dbReference>
<comment type="similarity">
    <text evidence="1">Belongs to the disease resistance NB-LRR family.</text>
</comment>
<keyword evidence="5" id="KW-0611">Plant defense</keyword>
<feature type="region of interest" description="Disordered" evidence="6">
    <location>
        <begin position="129"/>
        <end position="161"/>
    </location>
</feature>
<evidence type="ECO:0000313" key="9">
    <source>
        <dbReference type="EMBL" id="KAF8655509.1"/>
    </source>
</evidence>